<gene>
    <name evidence="1" type="ORF">KUDE01_024816</name>
</gene>
<sequence length="81" mass="8535">MGLTQQAGGWGSVELSRGGNLFSRGGDPSSSYLHRGFLLGGQSGAGEVRLPKISNRAAYLVLAGRDSLAYGYFQILAILDM</sequence>
<dbReference type="AlphaFoldDB" id="A0AAD9BDF3"/>
<name>A0AAD9BDF3_DISEL</name>
<dbReference type="EMBL" id="JASDAP010000024">
    <property type="protein sequence ID" value="KAK1881651.1"/>
    <property type="molecule type" value="Genomic_DNA"/>
</dbReference>
<dbReference type="Proteomes" id="UP001228049">
    <property type="component" value="Unassembled WGS sequence"/>
</dbReference>
<accession>A0AAD9BDF3</accession>
<evidence type="ECO:0000313" key="2">
    <source>
        <dbReference type="Proteomes" id="UP001228049"/>
    </source>
</evidence>
<protein>
    <submittedName>
        <fullName evidence="1">Phosphoribosyl-ATP pyrophosphatase</fullName>
    </submittedName>
</protein>
<reference evidence="1" key="1">
    <citation type="submission" date="2023-04" db="EMBL/GenBank/DDBJ databases">
        <title>Chromosome-level genome of Chaenocephalus aceratus.</title>
        <authorList>
            <person name="Park H."/>
        </authorList>
    </citation>
    <scope>NUCLEOTIDE SEQUENCE</scope>
    <source>
        <strain evidence="1">DE</strain>
        <tissue evidence="1">Muscle</tissue>
    </source>
</reference>
<organism evidence="1 2">
    <name type="scientific">Dissostichus eleginoides</name>
    <name type="common">Patagonian toothfish</name>
    <name type="synonym">Dissostichus amissus</name>
    <dbReference type="NCBI Taxonomy" id="100907"/>
    <lineage>
        <taxon>Eukaryota</taxon>
        <taxon>Metazoa</taxon>
        <taxon>Chordata</taxon>
        <taxon>Craniata</taxon>
        <taxon>Vertebrata</taxon>
        <taxon>Euteleostomi</taxon>
        <taxon>Actinopterygii</taxon>
        <taxon>Neopterygii</taxon>
        <taxon>Teleostei</taxon>
        <taxon>Neoteleostei</taxon>
        <taxon>Acanthomorphata</taxon>
        <taxon>Eupercaria</taxon>
        <taxon>Perciformes</taxon>
        <taxon>Notothenioidei</taxon>
        <taxon>Nototheniidae</taxon>
        <taxon>Dissostichus</taxon>
    </lineage>
</organism>
<proteinExistence type="predicted"/>
<keyword evidence="2" id="KW-1185">Reference proteome</keyword>
<comment type="caution">
    <text evidence="1">The sequence shown here is derived from an EMBL/GenBank/DDBJ whole genome shotgun (WGS) entry which is preliminary data.</text>
</comment>
<evidence type="ECO:0000313" key="1">
    <source>
        <dbReference type="EMBL" id="KAK1881651.1"/>
    </source>
</evidence>